<protein>
    <submittedName>
        <fullName evidence="1">Uncharacterized protein</fullName>
    </submittedName>
</protein>
<proteinExistence type="predicted"/>
<dbReference type="EMBL" id="JBJKFK010002245">
    <property type="protein sequence ID" value="KAL3311413.1"/>
    <property type="molecule type" value="Genomic_DNA"/>
</dbReference>
<comment type="caution">
    <text evidence="1">The sequence shown here is derived from an EMBL/GenBank/DDBJ whole genome shotgun (WGS) entry which is preliminary data.</text>
</comment>
<keyword evidence="2" id="KW-1185">Reference proteome</keyword>
<organism evidence="1 2">
    <name type="scientific">Cichlidogyrus casuarinus</name>
    <dbReference type="NCBI Taxonomy" id="1844966"/>
    <lineage>
        <taxon>Eukaryota</taxon>
        <taxon>Metazoa</taxon>
        <taxon>Spiralia</taxon>
        <taxon>Lophotrochozoa</taxon>
        <taxon>Platyhelminthes</taxon>
        <taxon>Monogenea</taxon>
        <taxon>Monopisthocotylea</taxon>
        <taxon>Dactylogyridea</taxon>
        <taxon>Ancyrocephalidae</taxon>
        <taxon>Cichlidogyrus</taxon>
    </lineage>
</organism>
<reference evidence="1 2" key="1">
    <citation type="submission" date="2024-11" db="EMBL/GenBank/DDBJ databases">
        <title>Adaptive evolution of stress response genes in parasites aligns with host niche diversity.</title>
        <authorList>
            <person name="Hahn C."/>
            <person name="Resl P."/>
        </authorList>
    </citation>
    <scope>NUCLEOTIDE SEQUENCE [LARGE SCALE GENOMIC DNA]</scope>
    <source>
        <strain evidence="1">EGGRZ-B1_66</strain>
        <tissue evidence="1">Body</tissue>
    </source>
</reference>
<evidence type="ECO:0000313" key="1">
    <source>
        <dbReference type="EMBL" id="KAL3311413.1"/>
    </source>
</evidence>
<dbReference type="Proteomes" id="UP001626550">
    <property type="component" value="Unassembled WGS sequence"/>
</dbReference>
<dbReference type="AlphaFoldDB" id="A0ABD2PWE6"/>
<name>A0ABD2PWE6_9PLAT</name>
<evidence type="ECO:0000313" key="2">
    <source>
        <dbReference type="Proteomes" id="UP001626550"/>
    </source>
</evidence>
<accession>A0ABD2PWE6</accession>
<sequence>MKLLHSYNQETTMKTTFFLLICAAVAMAAVMPPVLNLDKIMKDNNVTEEQMKEFMKDAAFLKKLKAWANGDNTDEKAILARLQLAKHNISAEQLKEMIVKQNLLEKLKRLAMAKGWMAAEFATDMDYFALFVKNNNLDKEKLEEIRNMKELVPKLQEWFDSREANKPMADKFIDNLLTRYNIKPEQLVEAIKMHKLIDRLKEWQANRAANAEDQSRVQETVQRLGIDPQELKTIVNNPDFQAKAQEIIQQIKDSKPIDNAAVQAFIVKYKVDLTKLRDFIIKGDLLKDLQTWASTQ</sequence>
<gene>
    <name evidence="1" type="ORF">Ciccas_010010</name>
</gene>